<feature type="domain" description="SCP" evidence="3">
    <location>
        <begin position="31"/>
        <end position="162"/>
    </location>
</feature>
<feature type="chain" id="PRO_5043138274" evidence="2">
    <location>
        <begin position="25"/>
        <end position="191"/>
    </location>
</feature>
<feature type="signal peptide" evidence="2">
    <location>
        <begin position="1"/>
        <end position="24"/>
    </location>
</feature>
<dbReference type="InterPro" id="IPR035940">
    <property type="entry name" value="CAP_sf"/>
</dbReference>
<dbReference type="AlphaFoldDB" id="A0A183B069"/>
<dbReference type="CDD" id="cd05380">
    <property type="entry name" value="CAP_euk"/>
    <property type="match status" value="1"/>
</dbReference>
<feature type="compositionally biased region" description="Low complexity" evidence="1">
    <location>
        <begin position="166"/>
        <end position="175"/>
    </location>
</feature>
<dbReference type="InterPro" id="IPR001283">
    <property type="entry name" value="CRISP-related"/>
</dbReference>
<dbReference type="OrthoDB" id="674273at2759"/>
<dbReference type="SUPFAM" id="SSF55797">
    <property type="entry name" value="PR-1-like"/>
    <property type="match status" value="1"/>
</dbReference>
<evidence type="ECO:0000313" key="6">
    <source>
        <dbReference type="WBParaSite" id="ECPE_0001264001-mRNA-1"/>
    </source>
</evidence>
<protein>
    <submittedName>
        <fullName evidence="6">SCP domain-containing protein</fullName>
    </submittedName>
</protein>
<dbReference type="PRINTS" id="PR00837">
    <property type="entry name" value="V5TPXLIKE"/>
</dbReference>
<reference evidence="6" key="1">
    <citation type="submission" date="2016-06" db="UniProtKB">
        <authorList>
            <consortium name="WormBaseParasite"/>
        </authorList>
    </citation>
    <scope>IDENTIFICATION</scope>
</reference>
<evidence type="ECO:0000256" key="1">
    <source>
        <dbReference type="SAM" id="MobiDB-lite"/>
    </source>
</evidence>
<dbReference type="WBParaSite" id="ECPE_0001264001-mRNA-1">
    <property type="protein sequence ID" value="ECPE_0001264001-mRNA-1"/>
    <property type="gene ID" value="ECPE_0001264001"/>
</dbReference>
<feature type="region of interest" description="Disordered" evidence="1">
    <location>
        <begin position="152"/>
        <end position="191"/>
    </location>
</feature>
<evidence type="ECO:0000313" key="5">
    <source>
        <dbReference type="Proteomes" id="UP000272942"/>
    </source>
</evidence>
<sequence length="191" mass="22484">MILNFISVICYICIIVQTTSRVSAAPTEKDELNSKMLQMHNEVRQKALMCKIPGQPQASTMPNLKYDQELADLAQKWADNCTFGHDDKTQRQTSLYKQVGQNFAGHSSFEGAFQLWFDEYKDYDYENLKCAEGKACGHYTQVKSLMKKETNHFVRPKKQRQRKQQQQKQQQQQRQQQHRRRQPQQLVLLLK</sequence>
<dbReference type="EMBL" id="UZAN01053230">
    <property type="protein sequence ID" value="VDP89876.1"/>
    <property type="molecule type" value="Genomic_DNA"/>
</dbReference>
<organism evidence="6">
    <name type="scientific">Echinostoma caproni</name>
    <dbReference type="NCBI Taxonomy" id="27848"/>
    <lineage>
        <taxon>Eukaryota</taxon>
        <taxon>Metazoa</taxon>
        <taxon>Spiralia</taxon>
        <taxon>Lophotrochozoa</taxon>
        <taxon>Platyhelminthes</taxon>
        <taxon>Trematoda</taxon>
        <taxon>Digenea</taxon>
        <taxon>Plagiorchiida</taxon>
        <taxon>Echinostomata</taxon>
        <taxon>Echinostomatoidea</taxon>
        <taxon>Echinostomatidae</taxon>
        <taxon>Echinostoma</taxon>
    </lineage>
</organism>
<gene>
    <name evidence="4" type="ORF">ECPE_LOCUS12604</name>
</gene>
<name>A0A183B069_9TREM</name>
<dbReference type="SMART" id="SM00198">
    <property type="entry name" value="SCP"/>
    <property type="match status" value="1"/>
</dbReference>
<evidence type="ECO:0000259" key="3">
    <source>
        <dbReference type="SMART" id="SM00198"/>
    </source>
</evidence>
<dbReference type="InterPro" id="IPR014044">
    <property type="entry name" value="CAP_dom"/>
</dbReference>
<dbReference type="Proteomes" id="UP000272942">
    <property type="component" value="Unassembled WGS sequence"/>
</dbReference>
<dbReference type="Gene3D" id="3.40.33.10">
    <property type="entry name" value="CAP"/>
    <property type="match status" value="1"/>
</dbReference>
<proteinExistence type="predicted"/>
<evidence type="ECO:0000256" key="2">
    <source>
        <dbReference type="SAM" id="SignalP"/>
    </source>
</evidence>
<dbReference type="PANTHER" id="PTHR10334">
    <property type="entry name" value="CYSTEINE-RICH SECRETORY PROTEIN-RELATED"/>
    <property type="match status" value="1"/>
</dbReference>
<accession>A0A183B069</accession>
<keyword evidence="5" id="KW-1185">Reference proteome</keyword>
<keyword evidence="2" id="KW-0732">Signal</keyword>
<dbReference type="Pfam" id="PF00188">
    <property type="entry name" value="CAP"/>
    <property type="match status" value="1"/>
</dbReference>
<evidence type="ECO:0000313" key="4">
    <source>
        <dbReference type="EMBL" id="VDP89876.1"/>
    </source>
</evidence>
<reference evidence="4 5" key="2">
    <citation type="submission" date="2018-11" db="EMBL/GenBank/DDBJ databases">
        <authorList>
            <consortium name="Pathogen Informatics"/>
        </authorList>
    </citation>
    <scope>NUCLEOTIDE SEQUENCE [LARGE SCALE GENOMIC DNA]</scope>
    <source>
        <strain evidence="4 5">Egypt</strain>
    </source>
</reference>
<feature type="compositionally biased region" description="Basic residues" evidence="1">
    <location>
        <begin position="154"/>
        <end position="165"/>
    </location>
</feature>